<proteinExistence type="predicted"/>
<dbReference type="Proteomes" id="UP000515734">
    <property type="component" value="Chromosome"/>
</dbReference>
<dbReference type="EMBL" id="AP023287">
    <property type="protein sequence ID" value="BCI53360.1"/>
    <property type="molecule type" value="Genomic_DNA"/>
</dbReference>
<evidence type="ECO:0000259" key="7">
    <source>
        <dbReference type="PROSITE" id="PS51168"/>
    </source>
</evidence>
<gene>
    <name evidence="8" type="ORF">NIIDNTM18_26380</name>
</gene>
<dbReference type="GO" id="GO:0004106">
    <property type="term" value="F:chorismate mutase activity"/>
    <property type="evidence" value="ECO:0007669"/>
    <property type="project" value="UniProtKB-EC"/>
</dbReference>
<dbReference type="GO" id="GO:0046417">
    <property type="term" value="P:chorismate metabolic process"/>
    <property type="evidence" value="ECO:0007669"/>
    <property type="project" value="InterPro"/>
</dbReference>
<comment type="catalytic activity">
    <reaction evidence="5">
        <text>chorismate = prephenate</text>
        <dbReference type="Rhea" id="RHEA:13897"/>
        <dbReference type="ChEBI" id="CHEBI:29748"/>
        <dbReference type="ChEBI" id="CHEBI:29934"/>
        <dbReference type="EC" id="5.4.99.5"/>
    </reaction>
</comment>
<accession>A0A6S6P9I3</accession>
<sequence>MRSPLRGLLAALAMAGAALGAAVTATPAHADDGGPLTALVDAAAQRLSTAEPVAANKWNTKAPIEDPVRVQQVLAAVTTDASARGVDAERVRRVFADQIAATEAIQYSRFAQWKLDPAAAPTTAPELASSRSVIDGLNRTMVEQMAAQWPLLQSPQCADRVREATEAVATARALDQLYRDALWFATRSYCG</sequence>
<dbReference type="InterPro" id="IPR006311">
    <property type="entry name" value="TAT_signal"/>
</dbReference>
<evidence type="ECO:0000256" key="5">
    <source>
        <dbReference type="PIRNR" id="PIRNR026640"/>
    </source>
</evidence>
<feature type="signal peptide" evidence="6">
    <location>
        <begin position="1"/>
        <end position="30"/>
    </location>
</feature>
<dbReference type="UniPathway" id="UPA00120">
    <property type="reaction ID" value="UER00203"/>
</dbReference>
<comment type="pathway">
    <text evidence="1 5">Metabolic intermediate biosynthesis; prephenate biosynthesis; prephenate from chorismate: step 1/1.</text>
</comment>
<evidence type="ECO:0000256" key="2">
    <source>
        <dbReference type="ARBA" id="ARBA00012404"/>
    </source>
</evidence>
<evidence type="ECO:0000313" key="8">
    <source>
        <dbReference type="EMBL" id="BCI53360.1"/>
    </source>
</evidence>
<dbReference type="PROSITE" id="PS51168">
    <property type="entry name" value="CHORISMATE_MUT_2"/>
    <property type="match status" value="1"/>
</dbReference>
<dbReference type="NCBIfam" id="TIGR01806">
    <property type="entry name" value="CM_mono2"/>
    <property type="match status" value="1"/>
</dbReference>
<dbReference type="PANTHER" id="PTHR38041:SF2">
    <property type="entry name" value="SECRETED CHORISMATE MUTASE"/>
    <property type="match status" value="1"/>
</dbReference>
<evidence type="ECO:0000256" key="4">
    <source>
        <dbReference type="ARBA" id="ARBA00023235"/>
    </source>
</evidence>
<evidence type="ECO:0000256" key="1">
    <source>
        <dbReference type="ARBA" id="ARBA00004817"/>
    </source>
</evidence>
<dbReference type="SMART" id="SM00830">
    <property type="entry name" value="CM_2"/>
    <property type="match status" value="1"/>
</dbReference>
<keyword evidence="4 5" id="KW-0413">Isomerase</keyword>
<keyword evidence="3 6" id="KW-0732">Signal</keyword>
<name>A0A6S6P9I3_9MYCO</name>
<comment type="function">
    <text evidence="5">Catalyzes the Claisen rearrangement of chorismate to prephenate.</text>
</comment>
<dbReference type="InterPro" id="IPR051331">
    <property type="entry name" value="Chorismate_mutase-related"/>
</dbReference>
<dbReference type="GO" id="GO:0009697">
    <property type="term" value="P:salicylic acid biosynthetic process"/>
    <property type="evidence" value="ECO:0007669"/>
    <property type="project" value="TreeGrafter"/>
</dbReference>
<evidence type="ECO:0000313" key="9">
    <source>
        <dbReference type="Proteomes" id="UP000515734"/>
    </source>
</evidence>
<reference evidence="8 9" key="1">
    <citation type="submission" date="2020-07" db="EMBL/GenBank/DDBJ databases">
        <title>Complete genome sequence of Mycolicibacterium litorale like strain isolated from cardiac implantable electronic device infection.</title>
        <authorList>
            <person name="Fukano H."/>
            <person name="Miyama H."/>
            <person name="Hoshino Y."/>
        </authorList>
    </citation>
    <scope>NUCLEOTIDE SEQUENCE [LARGE SCALE GENOMIC DNA]</scope>
    <source>
        <strain evidence="8 9">NIIDNTM18</strain>
    </source>
</reference>
<dbReference type="InterPro" id="IPR002701">
    <property type="entry name" value="CM_II_prokaryot"/>
</dbReference>
<organism evidence="8 9">
    <name type="scientific">Mycolicibacterium litorale</name>
    <dbReference type="NCBI Taxonomy" id="758802"/>
    <lineage>
        <taxon>Bacteria</taxon>
        <taxon>Bacillati</taxon>
        <taxon>Actinomycetota</taxon>
        <taxon>Actinomycetes</taxon>
        <taxon>Mycobacteriales</taxon>
        <taxon>Mycobacteriaceae</taxon>
        <taxon>Mycolicibacterium</taxon>
    </lineage>
</organism>
<dbReference type="PIRSF" id="PIRSF026640">
    <property type="entry name" value="Peripl_chor_mut"/>
    <property type="match status" value="1"/>
</dbReference>
<dbReference type="InterPro" id="IPR036263">
    <property type="entry name" value="Chorismate_II_sf"/>
</dbReference>
<dbReference type="SUPFAM" id="SSF48600">
    <property type="entry name" value="Chorismate mutase II"/>
    <property type="match status" value="1"/>
</dbReference>
<dbReference type="AlphaFoldDB" id="A0A6S6P9I3"/>
<protein>
    <recommendedName>
        <fullName evidence="2 5">Chorismate mutase</fullName>
        <ecNumber evidence="2 5">5.4.99.5</ecNumber>
    </recommendedName>
</protein>
<dbReference type="EC" id="5.4.99.5" evidence="2 5"/>
<feature type="chain" id="PRO_5027642498" description="Chorismate mutase" evidence="6">
    <location>
        <begin position="31"/>
        <end position="191"/>
    </location>
</feature>
<dbReference type="PANTHER" id="PTHR38041">
    <property type="entry name" value="CHORISMATE MUTASE"/>
    <property type="match status" value="1"/>
</dbReference>
<dbReference type="InterPro" id="IPR036979">
    <property type="entry name" value="CM_dom_sf"/>
</dbReference>
<dbReference type="InterPro" id="IPR008240">
    <property type="entry name" value="Chorismate_mutase_periplasmic"/>
</dbReference>
<dbReference type="Gene3D" id="1.20.59.10">
    <property type="entry name" value="Chorismate mutase"/>
    <property type="match status" value="1"/>
</dbReference>
<dbReference type="PROSITE" id="PS51318">
    <property type="entry name" value="TAT"/>
    <property type="match status" value="1"/>
</dbReference>
<dbReference type="Pfam" id="PF01817">
    <property type="entry name" value="CM_2"/>
    <property type="match status" value="1"/>
</dbReference>
<dbReference type="NCBIfam" id="NF006741">
    <property type="entry name" value="PRK09269.1"/>
    <property type="match status" value="1"/>
</dbReference>
<feature type="domain" description="Chorismate mutase" evidence="7">
    <location>
        <begin position="17"/>
        <end position="110"/>
    </location>
</feature>
<evidence type="ECO:0000256" key="3">
    <source>
        <dbReference type="ARBA" id="ARBA00022729"/>
    </source>
</evidence>
<evidence type="ECO:0000256" key="6">
    <source>
        <dbReference type="SAM" id="SignalP"/>
    </source>
</evidence>